<accession>A0A2T4C2C7</accession>
<feature type="region of interest" description="Disordered" evidence="1">
    <location>
        <begin position="770"/>
        <end position="815"/>
    </location>
</feature>
<feature type="region of interest" description="Disordered" evidence="1">
    <location>
        <begin position="160"/>
        <end position="185"/>
    </location>
</feature>
<sequence>MSDPFNFQFTSGGDFTDSWQDDNTGTYDFHSNVFADPFNSDTAITQGNGMGIDLSLEWGMPDASINQFPNNSLHDNALFPSNNNQLLLPFNQQVQTQNLQQYLPLDQDSQDDPFSAYAPLDSINDTNSLPFGQQFLQQSNQALPLTTGNQFFSTSTFELAPDDHAQSDNNRRQSTASSETAALDAQKVSLNRAAKRRGDPSCDPSRRYTANLVNVSPWGSRKWNGKHLFGYTPKGQWLRDRCFNRKQLQEYVDNCAKETVFWVQQAPTQCNHRLDPEDRICRWANCPVANRTIAAGWLRVAFDEFPHLTSNGLRDPLKCAGSMHLWCFEQAFDPLQFHLSGRLRAEDREFPLEDKSVVTLEKLTDAGIIREAYQPWFLQRMRRPNQPPREYRDTLSYRLTRYHVDNQTAARQKARSKRNTAKSADERRTIDVHLGNLKLFVEITNKVKRSKKARKLQRARSEDDEESSTSSQAWANGEQMTAMSRYPEHTQGNLLSLPGLPSGNAHGKRMKTSHSNPLLNSSLGNGPLGYFDPLNPVRNAMQSSTETPLDTNLLQNSLTGFPSQNYAQMVTGARFNRATRGQPRQTPRPIITQNLQQISPSSTMIPSQAHAPQQPGRPSNRSNLSLASQPNVLLKREPLWTPVESLHSVGGRTGMGFFESQQRVNPPQQELEFCDFIDPRLFGDEPEVGQHHEAAVVEAKNDSAPDTISESIEVQPQGSLGGVVSPQAAAPSQYLNSLDDHMASAEFGVFDDDSSFPSLFEDLTSANGVNERATAPTGVISISSSEASDSKRKSLSHKYDTRSRQNSRTRRTGAS</sequence>
<dbReference type="Proteomes" id="UP000240760">
    <property type="component" value="Unassembled WGS sequence"/>
</dbReference>
<proteinExistence type="predicted"/>
<dbReference type="OrthoDB" id="5307331at2759"/>
<evidence type="ECO:0000313" key="3">
    <source>
        <dbReference type="Proteomes" id="UP000240760"/>
    </source>
</evidence>
<dbReference type="EMBL" id="KZ679133">
    <property type="protein sequence ID" value="PTB75712.1"/>
    <property type="molecule type" value="Genomic_DNA"/>
</dbReference>
<feature type="region of interest" description="Disordered" evidence="1">
    <location>
        <begin position="407"/>
        <end position="427"/>
    </location>
</feature>
<evidence type="ECO:0000313" key="2">
    <source>
        <dbReference type="EMBL" id="PTB75712.1"/>
    </source>
</evidence>
<feature type="compositionally biased region" description="Basic and acidic residues" evidence="1">
    <location>
        <begin position="161"/>
        <end position="171"/>
    </location>
</feature>
<evidence type="ECO:0000256" key="1">
    <source>
        <dbReference type="SAM" id="MobiDB-lite"/>
    </source>
</evidence>
<feature type="region of interest" description="Disordered" evidence="1">
    <location>
        <begin position="450"/>
        <end position="475"/>
    </location>
</feature>
<organism evidence="2 3">
    <name type="scientific">Trichoderma longibrachiatum ATCC 18648</name>
    <dbReference type="NCBI Taxonomy" id="983965"/>
    <lineage>
        <taxon>Eukaryota</taxon>
        <taxon>Fungi</taxon>
        <taxon>Dikarya</taxon>
        <taxon>Ascomycota</taxon>
        <taxon>Pezizomycotina</taxon>
        <taxon>Sordariomycetes</taxon>
        <taxon>Hypocreomycetidae</taxon>
        <taxon>Hypocreales</taxon>
        <taxon>Hypocreaceae</taxon>
        <taxon>Trichoderma</taxon>
    </lineage>
</organism>
<gene>
    <name evidence="2" type="ORF">M440DRAFT_1392235</name>
</gene>
<feature type="region of interest" description="Disordered" evidence="1">
    <location>
        <begin position="490"/>
        <end position="521"/>
    </location>
</feature>
<dbReference type="AlphaFoldDB" id="A0A2T4C2C7"/>
<reference evidence="2 3" key="1">
    <citation type="submission" date="2016-07" db="EMBL/GenBank/DDBJ databases">
        <title>Multiple horizontal gene transfer events from other fungi enriched the ability of initially mycotrophic Trichoderma (Ascomycota) to feed on dead plant biomass.</title>
        <authorList>
            <consortium name="DOE Joint Genome Institute"/>
            <person name="Aerts A."/>
            <person name="Atanasova L."/>
            <person name="Chenthamara K."/>
            <person name="Zhang J."/>
            <person name="Grujic M."/>
            <person name="Henrissat B."/>
            <person name="Kuo A."/>
            <person name="Salamov A."/>
            <person name="Lipzen A."/>
            <person name="Labutti K."/>
            <person name="Barry K."/>
            <person name="Miao Y."/>
            <person name="Rahimi M.J."/>
            <person name="Shen Q."/>
            <person name="Grigoriev I.V."/>
            <person name="Kubicek C.P."/>
            <person name="Druzhinina I.S."/>
        </authorList>
    </citation>
    <scope>NUCLEOTIDE SEQUENCE [LARGE SCALE GENOMIC DNA]</scope>
    <source>
        <strain evidence="2 3">ATCC 18648</strain>
    </source>
</reference>
<feature type="compositionally biased region" description="Basic and acidic residues" evidence="1">
    <location>
        <begin position="788"/>
        <end position="803"/>
    </location>
</feature>
<feature type="compositionally biased region" description="Polar residues" evidence="1">
    <location>
        <begin position="616"/>
        <end position="625"/>
    </location>
</feature>
<name>A0A2T4C2C7_TRILO</name>
<protein>
    <submittedName>
        <fullName evidence="2">Uncharacterized protein</fullName>
    </submittedName>
</protein>
<feature type="region of interest" description="Disordered" evidence="1">
    <location>
        <begin position="601"/>
        <end position="625"/>
    </location>
</feature>
<feature type="compositionally biased region" description="Low complexity" evidence="1">
    <location>
        <begin position="492"/>
        <end position="504"/>
    </location>
</feature>
<keyword evidence="3" id="KW-1185">Reference proteome</keyword>
<feature type="compositionally biased region" description="Basic residues" evidence="1">
    <location>
        <begin position="805"/>
        <end position="815"/>
    </location>
</feature>